<reference evidence="22 23" key="1">
    <citation type="submission" date="2022-02" db="EMBL/GenBank/DDBJ databases">
        <title>Paenibacillus sp. MBLB1776 Whole Genome Shotgun Sequencing.</title>
        <authorList>
            <person name="Hwang C.Y."/>
            <person name="Cho E.-S."/>
            <person name="Seo M.-J."/>
        </authorList>
    </citation>
    <scope>NUCLEOTIDE SEQUENCE [LARGE SCALE GENOMIC DNA]</scope>
    <source>
        <strain evidence="22 23">MBLB1776</strain>
    </source>
</reference>
<keyword evidence="15" id="KW-0961">Cell wall biogenesis/degradation</keyword>
<keyword evidence="9" id="KW-0378">Hydrolase</keyword>
<comment type="catalytic activity">
    <reaction evidence="17">
        <text>[GlcNAc-(1-&gt;4)-Mur2Ac(oyl-L-Ala-gamma-D-Glu-L-Lys-D-Ala-D-Ala)](n)-di-trans,octa-cis-undecaprenyl diphosphate + beta-D-GlcNAc-(1-&gt;4)-Mur2Ac(oyl-L-Ala-gamma-D-Glu-L-Lys-D-Ala-D-Ala)-di-trans,octa-cis-undecaprenyl diphosphate = [GlcNAc-(1-&gt;4)-Mur2Ac(oyl-L-Ala-gamma-D-Glu-L-Lys-D-Ala-D-Ala)](n+1)-di-trans,octa-cis-undecaprenyl diphosphate + di-trans,octa-cis-undecaprenyl diphosphate + H(+)</text>
        <dbReference type="Rhea" id="RHEA:23708"/>
        <dbReference type="Rhea" id="RHEA-COMP:9602"/>
        <dbReference type="Rhea" id="RHEA-COMP:9603"/>
        <dbReference type="ChEBI" id="CHEBI:15378"/>
        <dbReference type="ChEBI" id="CHEBI:58405"/>
        <dbReference type="ChEBI" id="CHEBI:60033"/>
        <dbReference type="ChEBI" id="CHEBI:78435"/>
        <dbReference type="EC" id="2.4.99.28"/>
    </reaction>
</comment>
<feature type="compositionally biased region" description="Gly residues" evidence="18">
    <location>
        <begin position="727"/>
        <end position="746"/>
    </location>
</feature>
<dbReference type="InterPro" id="IPR001264">
    <property type="entry name" value="Glyco_trans_51"/>
</dbReference>
<evidence type="ECO:0000313" key="23">
    <source>
        <dbReference type="Proteomes" id="UP001305702"/>
    </source>
</evidence>
<evidence type="ECO:0000259" key="21">
    <source>
        <dbReference type="Pfam" id="PF00912"/>
    </source>
</evidence>
<protein>
    <submittedName>
        <fullName evidence="22">PBP1A family penicillin-binding protein</fullName>
    </submittedName>
</protein>
<feature type="transmembrane region" description="Helical" evidence="19">
    <location>
        <begin position="24"/>
        <end position="48"/>
    </location>
</feature>
<dbReference type="FunFam" id="1.10.3810.10:FF:000001">
    <property type="entry name" value="Penicillin-binding protein 1A"/>
    <property type="match status" value="1"/>
</dbReference>
<dbReference type="KEGG" id="paun:MJA45_05450"/>
<dbReference type="NCBIfam" id="TIGR02074">
    <property type="entry name" value="PBP_1a_fam"/>
    <property type="match status" value="1"/>
</dbReference>
<evidence type="ECO:0000256" key="3">
    <source>
        <dbReference type="ARBA" id="ARBA00022475"/>
    </source>
</evidence>
<evidence type="ECO:0000256" key="10">
    <source>
        <dbReference type="ARBA" id="ARBA00022960"/>
    </source>
</evidence>
<keyword evidence="13 19" id="KW-0472">Membrane</keyword>
<dbReference type="InterPro" id="IPR036950">
    <property type="entry name" value="PBP_transglycosylase"/>
</dbReference>
<evidence type="ECO:0000256" key="11">
    <source>
        <dbReference type="ARBA" id="ARBA00022984"/>
    </source>
</evidence>
<feature type="compositionally biased region" description="Basic and acidic residues" evidence="18">
    <location>
        <begin position="692"/>
        <end position="712"/>
    </location>
</feature>
<dbReference type="Pfam" id="PF00912">
    <property type="entry name" value="Transgly"/>
    <property type="match status" value="1"/>
</dbReference>
<evidence type="ECO:0000256" key="16">
    <source>
        <dbReference type="ARBA" id="ARBA00034000"/>
    </source>
</evidence>
<proteinExistence type="inferred from homology"/>
<evidence type="ECO:0000313" key="22">
    <source>
        <dbReference type="EMBL" id="WNQ12481.1"/>
    </source>
</evidence>
<keyword evidence="10" id="KW-0133">Cell shape</keyword>
<feature type="region of interest" description="Disordered" evidence="18">
    <location>
        <begin position="670"/>
        <end position="858"/>
    </location>
</feature>
<evidence type="ECO:0000256" key="17">
    <source>
        <dbReference type="ARBA" id="ARBA00049902"/>
    </source>
</evidence>
<evidence type="ECO:0000256" key="7">
    <source>
        <dbReference type="ARBA" id="ARBA00022679"/>
    </source>
</evidence>
<comment type="similarity">
    <text evidence="1">In the C-terminal section; belongs to the transpeptidase family.</text>
</comment>
<name>A0AA96LIB4_9BACL</name>
<keyword evidence="6" id="KW-0328">Glycosyltransferase</keyword>
<sequence length="858" mass="90350">MKHEKGKEEGAVKKSGKKPRKRSWVVRLAGWSLLVFLVIGLAAGGWAANKGWAMYQATDISKLDTDPPRSTVIYDKNGGIMSELTSSRMEYIPVSQFPRTMKDAIVAVEDSRFYEHHGLDFQGLSRALYTNLRNGGVVQGGSTITQQLAKTMLLSPEQTLQRKISEAAAALKIEQTYSKDQIMEMYLNHIYFGQGAWGLQRAAQVYFGKNAEELTLAESALLAGLPKAPNSYSPVANPQKAKDRRNLVLSLMAQQGKITAEERDKAQAEEIRLAEKSILAESNKYPSYVDHVISEAVNKYKMDEQEVLSAGLRIYTNLDPKVQEAAEAVYNDPSFFPEDIGGLQSAIVLLDAKTGGIRGLVGARGTGSREYRSFNYATQNERQPGSAIKPIVVYAPALQAGFKPQDLINDVETDFGNYKPNNYGEKFHGWVTVEEALAQSYNVPAVALMKEVGIAKAMDFGRKAGLPILDKDRVFGLALGGMTRGTNPLAMAQAYTMFANEGKLSQAYAITKITDSHDKVLHEAKPVVKELLDANTAFTMTAMMERVVQEGTGTNAKMDRPVAGKTGTVQLPNVAEFRNKNGEVLDGSKDAWFVGYTPELVAAVWLGYPSTNKEHYLTTTGGKLPAALFREVMTRALKDEPVTAFRQPDGYAVAGGEIKRINAEAGIQFADEGESYTEPRDKRPAVKTASAGRERQGDKPKAAEPVPVEEKAAQPPAKEANVPASGSGKGEAGGAGTGGTAAGGSGTTADSGGTPSGGTASGSGASSGSGSTASGGKTPQGGTTTSGGTPSGSGTTSAGTTGGGTANGGTTSAGTTSGTTTSSTGSGGASTPAPTQAPAPAPTPTAAPKTQETAKPVS</sequence>
<comment type="similarity">
    <text evidence="2">In the N-terminal section; belongs to the glycosyltransferase 51 family.</text>
</comment>
<evidence type="ECO:0000256" key="5">
    <source>
        <dbReference type="ARBA" id="ARBA00022670"/>
    </source>
</evidence>
<dbReference type="Proteomes" id="UP001305702">
    <property type="component" value="Chromosome"/>
</dbReference>
<evidence type="ECO:0000256" key="9">
    <source>
        <dbReference type="ARBA" id="ARBA00022801"/>
    </source>
</evidence>
<keyword evidence="14" id="KW-0511">Multifunctional enzyme</keyword>
<dbReference type="SUPFAM" id="SSF53955">
    <property type="entry name" value="Lysozyme-like"/>
    <property type="match status" value="1"/>
</dbReference>
<feature type="compositionally biased region" description="Gly residues" evidence="18">
    <location>
        <begin position="754"/>
        <end position="767"/>
    </location>
</feature>
<keyword evidence="11" id="KW-0573">Peptidoglycan synthesis</keyword>
<keyword evidence="8 19" id="KW-0812">Transmembrane</keyword>
<feature type="compositionally biased region" description="Low complexity" evidence="18">
    <location>
        <begin position="846"/>
        <end position="858"/>
    </location>
</feature>
<evidence type="ECO:0000256" key="14">
    <source>
        <dbReference type="ARBA" id="ARBA00023268"/>
    </source>
</evidence>
<keyword evidence="4" id="KW-0121">Carboxypeptidase</keyword>
<evidence type="ECO:0000256" key="19">
    <source>
        <dbReference type="SAM" id="Phobius"/>
    </source>
</evidence>
<evidence type="ECO:0000256" key="6">
    <source>
        <dbReference type="ARBA" id="ARBA00022676"/>
    </source>
</evidence>
<dbReference type="InterPro" id="IPR050396">
    <property type="entry name" value="Glycosyltr_51/Transpeptidase"/>
</dbReference>
<dbReference type="GO" id="GO:0009002">
    <property type="term" value="F:serine-type D-Ala-D-Ala carboxypeptidase activity"/>
    <property type="evidence" value="ECO:0007669"/>
    <property type="project" value="UniProtKB-EC"/>
</dbReference>
<accession>A0AA96LIB4</accession>
<evidence type="ECO:0000256" key="15">
    <source>
        <dbReference type="ARBA" id="ARBA00023316"/>
    </source>
</evidence>
<organism evidence="22 23">
    <name type="scientific">Paenibacillus aurantius</name>
    <dbReference type="NCBI Taxonomy" id="2918900"/>
    <lineage>
        <taxon>Bacteria</taxon>
        <taxon>Bacillati</taxon>
        <taxon>Bacillota</taxon>
        <taxon>Bacilli</taxon>
        <taxon>Bacillales</taxon>
        <taxon>Paenibacillaceae</taxon>
        <taxon>Paenibacillus</taxon>
    </lineage>
</organism>
<feature type="compositionally biased region" description="Low complexity" evidence="18">
    <location>
        <begin position="808"/>
        <end position="834"/>
    </location>
</feature>
<dbReference type="Pfam" id="PF00905">
    <property type="entry name" value="Transpeptidase"/>
    <property type="match status" value="1"/>
</dbReference>
<dbReference type="InterPro" id="IPR001460">
    <property type="entry name" value="PCN-bd_Tpept"/>
</dbReference>
<dbReference type="InterPro" id="IPR023346">
    <property type="entry name" value="Lysozyme-like_dom_sf"/>
</dbReference>
<dbReference type="GO" id="GO:0030288">
    <property type="term" value="C:outer membrane-bounded periplasmic space"/>
    <property type="evidence" value="ECO:0007669"/>
    <property type="project" value="TreeGrafter"/>
</dbReference>
<evidence type="ECO:0000256" key="8">
    <source>
        <dbReference type="ARBA" id="ARBA00022692"/>
    </source>
</evidence>
<feature type="domain" description="Glycosyl transferase family 51" evidence="21">
    <location>
        <begin position="80"/>
        <end position="252"/>
    </location>
</feature>
<gene>
    <name evidence="22" type="ORF">MJA45_05450</name>
</gene>
<dbReference type="GO" id="GO:0006508">
    <property type="term" value="P:proteolysis"/>
    <property type="evidence" value="ECO:0007669"/>
    <property type="project" value="UniProtKB-KW"/>
</dbReference>
<dbReference type="RefSeq" id="WP_315606258.1">
    <property type="nucleotide sequence ID" value="NZ_CP130318.1"/>
</dbReference>
<dbReference type="EMBL" id="CP130318">
    <property type="protein sequence ID" value="WNQ12481.1"/>
    <property type="molecule type" value="Genomic_DNA"/>
</dbReference>
<evidence type="ECO:0000256" key="4">
    <source>
        <dbReference type="ARBA" id="ARBA00022645"/>
    </source>
</evidence>
<feature type="compositionally biased region" description="Low complexity" evidence="18">
    <location>
        <begin position="768"/>
        <end position="799"/>
    </location>
</feature>
<feature type="domain" description="Penicillin-binding protein transpeptidase" evidence="20">
    <location>
        <begin position="346"/>
        <end position="633"/>
    </location>
</feature>
<dbReference type="InterPro" id="IPR012338">
    <property type="entry name" value="Beta-lactam/transpept-like"/>
</dbReference>
<evidence type="ECO:0000256" key="2">
    <source>
        <dbReference type="ARBA" id="ARBA00007739"/>
    </source>
</evidence>
<keyword evidence="7" id="KW-0808">Transferase</keyword>
<evidence type="ECO:0000256" key="13">
    <source>
        <dbReference type="ARBA" id="ARBA00023136"/>
    </source>
</evidence>
<feature type="compositionally biased region" description="Pro residues" evidence="18">
    <location>
        <begin position="835"/>
        <end position="845"/>
    </location>
</feature>
<dbReference type="AlphaFoldDB" id="A0AA96LIB4"/>
<keyword evidence="3" id="KW-1003">Cell membrane</keyword>
<dbReference type="PANTHER" id="PTHR32282">
    <property type="entry name" value="BINDING PROTEIN TRANSPEPTIDASE, PUTATIVE-RELATED"/>
    <property type="match status" value="1"/>
</dbReference>
<dbReference type="PANTHER" id="PTHR32282:SF32">
    <property type="entry name" value="PENICILLIN-BINDING PROTEIN 2A"/>
    <property type="match status" value="1"/>
</dbReference>
<dbReference type="GO" id="GO:0009252">
    <property type="term" value="P:peptidoglycan biosynthetic process"/>
    <property type="evidence" value="ECO:0007669"/>
    <property type="project" value="UniProtKB-KW"/>
</dbReference>
<keyword evidence="23" id="KW-1185">Reference proteome</keyword>
<evidence type="ECO:0000256" key="18">
    <source>
        <dbReference type="SAM" id="MobiDB-lite"/>
    </source>
</evidence>
<dbReference type="Gene3D" id="1.10.3810.10">
    <property type="entry name" value="Biosynthetic peptidoglycan transglycosylase-like"/>
    <property type="match status" value="1"/>
</dbReference>
<evidence type="ECO:0000259" key="20">
    <source>
        <dbReference type="Pfam" id="PF00905"/>
    </source>
</evidence>
<dbReference type="Gene3D" id="3.40.710.10">
    <property type="entry name" value="DD-peptidase/beta-lactamase superfamily"/>
    <property type="match status" value="1"/>
</dbReference>
<dbReference type="SUPFAM" id="SSF56601">
    <property type="entry name" value="beta-lactamase/transpeptidase-like"/>
    <property type="match status" value="1"/>
</dbReference>
<dbReference type="GO" id="GO:0008360">
    <property type="term" value="P:regulation of cell shape"/>
    <property type="evidence" value="ECO:0007669"/>
    <property type="project" value="UniProtKB-KW"/>
</dbReference>
<evidence type="ECO:0000256" key="1">
    <source>
        <dbReference type="ARBA" id="ARBA00007090"/>
    </source>
</evidence>
<dbReference type="GO" id="GO:0008658">
    <property type="term" value="F:penicillin binding"/>
    <property type="evidence" value="ECO:0007669"/>
    <property type="project" value="InterPro"/>
</dbReference>
<comment type="catalytic activity">
    <reaction evidence="16">
        <text>Preferential cleavage: (Ac)2-L-Lys-D-Ala-|-D-Ala. Also transpeptidation of peptidyl-alanyl moieties that are N-acyl substituents of D-alanine.</text>
        <dbReference type="EC" id="3.4.16.4"/>
    </reaction>
</comment>
<dbReference type="GO" id="GO:0071555">
    <property type="term" value="P:cell wall organization"/>
    <property type="evidence" value="ECO:0007669"/>
    <property type="project" value="UniProtKB-KW"/>
</dbReference>
<keyword evidence="5" id="KW-0645">Protease</keyword>
<evidence type="ECO:0000256" key="12">
    <source>
        <dbReference type="ARBA" id="ARBA00022989"/>
    </source>
</evidence>
<feature type="compositionally biased region" description="Low complexity" evidence="18">
    <location>
        <begin position="713"/>
        <end position="726"/>
    </location>
</feature>
<keyword evidence="12 19" id="KW-1133">Transmembrane helix</keyword>
<dbReference type="GO" id="GO:0008955">
    <property type="term" value="F:peptidoglycan glycosyltransferase activity"/>
    <property type="evidence" value="ECO:0007669"/>
    <property type="project" value="UniProtKB-EC"/>
</dbReference>